<keyword evidence="5" id="KW-0934">Plastid</keyword>
<dbReference type="EMBL" id="JABEZZ010000012">
    <property type="protein sequence ID" value="MBA0600988.1"/>
    <property type="molecule type" value="Genomic_DNA"/>
</dbReference>
<dbReference type="FunFam" id="1.10.8.60:FF:000001">
    <property type="entry name" value="ATP-dependent zinc metalloprotease FtsH"/>
    <property type="match status" value="1"/>
</dbReference>
<dbReference type="GO" id="GO:0004222">
    <property type="term" value="F:metalloendopeptidase activity"/>
    <property type="evidence" value="ECO:0007669"/>
    <property type="project" value="InterPro"/>
</dbReference>
<feature type="repeat" description="PPR" evidence="20">
    <location>
        <begin position="750"/>
        <end position="784"/>
    </location>
</feature>
<evidence type="ECO:0000256" key="10">
    <source>
        <dbReference type="ARBA" id="ARBA00022741"/>
    </source>
</evidence>
<dbReference type="GO" id="GO:0008270">
    <property type="term" value="F:zinc ion binding"/>
    <property type="evidence" value="ECO:0007669"/>
    <property type="project" value="InterPro"/>
</dbReference>
<evidence type="ECO:0000256" key="19">
    <source>
        <dbReference type="ARBA" id="ARBA00060455"/>
    </source>
</evidence>
<dbReference type="InterPro" id="IPR002885">
    <property type="entry name" value="PPR_rpt"/>
</dbReference>
<dbReference type="PANTHER" id="PTHR23076:SF118">
    <property type="entry name" value="ATP-DEPENDENT ZINC METALLOPROTEASE FTSH 6, CHLOROPLASTIC"/>
    <property type="match status" value="1"/>
</dbReference>
<comment type="cofactor">
    <cofactor evidence="1">
        <name>Zn(2+)</name>
        <dbReference type="ChEBI" id="CHEBI:29105"/>
    </cofactor>
</comment>
<keyword evidence="8" id="KW-0479">Metal-binding</keyword>
<feature type="region of interest" description="Disordered" evidence="21">
    <location>
        <begin position="18"/>
        <end position="39"/>
    </location>
</feature>
<keyword evidence="9" id="KW-0677">Repeat</keyword>
<dbReference type="Gene3D" id="1.10.8.60">
    <property type="match status" value="1"/>
</dbReference>
<dbReference type="Gene3D" id="1.25.40.10">
    <property type="entry name" value="Tetratricopeptide repeat domain"/>
    <property type="match status" value="3"/>
</dbReference>
<dbReference type="GO" id="GO:0005524">
    <property type="term" value="F:ATP binding"/>
    <property type="evidence" value="ECO:0007669"/>
    <property type="project" value="UniProtKB-KW"/>
</dbReference>
<dbReference type="FunFam" id="3.40.50.300:FF:000001">
    <property type="entry name" value="ATP-dependent zinc metalloprotease FtsH"/>
    <property type="match status" value="1"/>
</dbReference>
<dbReference type="InterPro" id="IPR041569">
    <property type="entry name" value="AAA_lid_3"/>
</dbReference>
<dbReference type="Pfam" id="PF01434">
    <property type="entry name" value="Peptidase_M41"/>
    <property type="match status" value="1"/>
</dbReference>
<evidence type="ECO:0000256" key="18">
    <source>
        <dbReference type="ARBA" id="ARBA00023136"/>
    </source>
</evidence>
<dbReference type="InterPro" id="IPR027417">
    <property type="entry name" value="P-loop_NTPase"/>
</dbReference>
<gene>
    <name evidence="23" type="ORF">Gorai_004181</name>
</gene>
<dbReference type="NCBIfam" id="TIGR01241">
    <property type="entry name" value="FtsH_fam"/>
    <property type="match status" value="1"/>
</dbReference>
<dbReference type="PANTHER" id="PTHR23076">
    <property type="entry name" value="METALLOPROTEASE M41 FTSH"/>
    <property type="match status" value="1"/>
</dbReference>
<keyword evidence="14" id="KW-0809">Transit peptide</keyword>
<keyword evidence="17" id="KW-0793">Thylakoid</keyword>
<dbReference type="PROSITE" id="PS51375">
    <property type="entry name" value="PPR"/>
    <property type="match status" value="2"/>
</dbReference>
<dbReference type="NCBIfam" id="TIGR00756">
    <property type="entry name" value="PPR"/>
    <property type="match status" value="3"/>
</dbReference>
<dbReference type="InterPro" id="IPR003593">
    <property type="entry name" value="AAA+_ATPase"/>
</dbReference>
<dbReference type="Gene3D" id="3.40.50.300">
    <property type="entry name" value="P-loop containing nucleotide triphosphate hydrolases"/>
    <property type="match status" value="1"/>
</dbReference>
<dbReference type="FunFam" id="3.30.720.210:FF:000002">
    <property type="entry name" value="ATP-dependent zinc metalloprotease FTSH chloroplastic"/>
    <property type="match status" value="1"/>
</dbReference>
<dbReference type="Pfam" id="PF01535">
    <property type="entry name" value="PPR"/>
    <property type="match status" value="2"/>
</dbReference>
<evidence type="ECO:0000256" key="7">
    <source>
        <dbReference type="ARBA" id="ARBA00022692"/>
    </source>
</evidence>
<dbReference type="GO" id="GO:0016887">
    <property type="term" value="F:ATP hydrolysis activity"/>
    <property type="evidence" value="ECO:0007669"/>
    <property type="project" value="InterPro"/>
</dbReference>
<dbReference type="SMART" id="SM00382">
    <property type="entry name" value="AAA"/>
    <property type="match status" value="1"/>
</dbReference>
<evidence type="ECO:0000256" key="4">
    <source>
        <dbReference type="ARBA" id="ARBA00022528"/>
    </source>
</evidence>
<dbReference type="InterPro" id="IPR011990">
    <property type="entry name" value="TPR-like_helical_dom_sf"/>
</dbReference>
<keyword evidence="6" id="KW-0645">Protease</keyword>
<evidence type="ECO:0000256" key="14">
    <source>
        <dbReference type="ARBA" id="ARBA00022946"/>
    </source>
</evidence>
<dbReference type="InterPro" id="IPR003960">
    <property type="entry name" value="ATPase_AAA_CS"/>
</dbReference>
<keyword evidence="10" id="KW-0547">Nucleotide-binding</keyword>
<dbReference type="Gene3D" id="3.30.720.210">
    <property type="match status" value="1"/>
</dbReference>
<evidence type="ECO:0000256" key="16">
    <source>
        <dbReference type="ARBA" id="ARBA00023049"/>
    </source>
</evidence>
<dbReference type="GO" id="GO:0006508">
    <property type="term" value="P:proteolysis"/>
    <property type="evidence" value="ECO:0007669"/>
    <property type="project" value="UniProtKB-KW"/>
</dbReference>
<dbReference type="SUPFAM" id="SSF52540">
    <property type="entry name" value="P-loop containing nucleoside triphosphate hydrolases"/>
    <property type="match status" value="1"/>
</dbReference>
<dbReference type="AlphaFoldDB" id="A0A7J8QHM0"/>
<evidence type="ECO:0000256" key="2">
    <source>
        <dbReference type="ARBA" id="ARBA00010044"/>
    </source>
</evidence>
<dbReference type="Pfam" id="PF20431">
    <property type="entry name" value="E_motif"/>
    <property type="match status" value="1"/>
</dbReference>
<dbReference type="HAMAP" id="MF_01458">
    <property type="entry name" value="FtsH"/>
    <property type="match status" value="1"/>
</dbReference>
<comment type="similarity">
    <text evidence="2">In the C-terminal section; belongs to the peptidase M41 family.</text>
</comment>
<dbReference type="Pfam" id="PF00004">
    <property type="entry name" value="AAA"/>
    <property type="match status" value="1"/>
</dbReference>
<dbReference type="FunFam" id="1.25.40.10:FF:002589">
    <property type="entry name" value="Pentatricopeptide repeat-containing protein"/>
    <property type="match status" value="1"/>
</dbReference>
<evidence type="ECO:0000313" key="24">
    <source>
        <dbReference type="Proteomes" id="UP000593578"/>
    </source>
</evidence>
<dbReference type="SUPFAM" id="SSF140990">
    <property type="entry name" value="FtsH protease domain-like"/>
    <property type="match status" value="1"/>
</dbReference>
<feature type="repeat" description="PPR" evidence="20">
    <location>
        <begin position="952"/>
        <end position="986"/>
    </location>
</feature>
<comment type="caution">
    <text evidence="23">The sequence shown here is derived from an EMBL/GenBank/DDBJ whole genome shotgun (WGS) entry which is preliminary data.</text>
</comment>
<dbReference type="InterPro" id="IPR011546">
    <property type="entry name" value="Pept_M41_FtsH_extracell"/>
</dbReference>
<keyword evidence="15" id="KW-1133">Transmembrane helix</keyword>
<evidence type="ECO:0000256" key="17">
    <source>
        <dbReference type="ARBA" id="ARBA00023078"/>
    </source>
</evidence>
<evidence type="ECO:0000256" key="11">
    <source>
        <dbReference type="ARBA" id="ARBA00022801"/>
    </source>
</evidence>
<keyword evidence="7" id="KW-0812">Transmembrane</keyword>
<evidence type="ECO:0000256" key="8">
    <source>
        <dbReference type="ARBA" id="ARBA00022723"/>
    </source>
</evidence>
<evidence type="ECO:0000256" key="3">
    <source>
        <dbReference type="ARBA" id="ARBA00010550"/>
    </source>
</evidence>
<keyword evidence="11" id="KW-0378">Hydrolase</keyword>
<evidence type="ECO:0000256" key="15">
    <source>
        <dbReference type="ARBA" id="ARBA00022989"/>
    </source>
</evidence>
<keyword evidence="13" id="KW-0067">ATP-binding</keyword>
<accession>A0A7J8QHM0</accession>
<keyword evidence="18" id="KW-0472">Membrane</keyword>
<dbReference type="Pfam" id="PF17862">
    <property type="entry name" value="AAA_lid_3"/>
    <property type="match status" value="1"/>
</dbReference>
<dbReference type="Pfam" id="PF06480">
    <property type="entry name" value="FtsH_ext"/>
    <property type="match status" value="1"/>
</dbReference>
<name>A0A7J8QHM0_GOSRA</name>
<dbReference type="GO" id="GO:0009535">
    <property type="term" value="C:chloroplast thylakoid membrane"/>
    <property type="evidence" value="ECO:0007669"/>
    <property type="project" value="UniProtKB-SubCell"/>
</dbReference>
<evidence type="ECO:0000256" key="1">
    <source>
        <dbReference type="ARBA" id="ARBA00001947"/>
    </source>
</evidence>
<evidence type="ECO:0000259" key="22">
    <source>
        <dbReference type="SMART" id="SM00382"/>
    </source>
</evidence>
<dbReference type="FunFam" id="1.20.58.760:FF:000035">
    <property type="entry name" value="ATP-dependent zinc metalloprotease FTSH 6 chloroplastic"/>
    <property type="match status" value="1"/>
</dbReference>
<evidence type="ECO:0000313" key="23">
    <source>
        <dbReference type="EMBL" id="MBA0600988.1"/>
    </source>
</evidence>
<dbReference type="CDD" id="cd19501">
    <property type="entry name" value="RecA-like_FtsH"/>
    <property type="match status" value="1"/>
</dbReference>
<dbReference type="GO" id="GO:0010304">
    <property type="term" value="P:PSII associated light-harvesting complex II catabolic process"/>
    <property type="evidence" value="ECO:0007669"/>
    <property type="project" value="UniProtKB-ARBA"/>
</dbReference>
<evidence type="ECO:0000256" key="9">
    <source>
        <dbReference type="ARBA" id="ARBA00022737"/>
    </source>
</evidence>
<evidence type="ECO:0000256" key="20">
    <source>
        <dbReference type="PROSITE-ProRule" id="PRU00708"/>
    </source>
</evidence>
<dbReference type="InterPro" id="IPR046848">
    <property type="entry name" value="E_motif"/>
</dbReference>
<evidence type="ECO:0000256" key="21">
    <source>
        <dbReference type="SAM" id="MobiDB-lite"/>
    </source>
</evidence>
<sequence length="1145" mass="126308">MAVTVSLSVSHLPGCKAHDFSHLPKPTNKDNPSSKASSDIKFSKRNLLLSSMASGLIGRGVLVGEPVKAEPETPMESSSSRLSYSRFLQYLDEGGVKTVDLFENGTVAIAEIYNPALEKIQRVKVQLPGLPQELVRKMKEKNVDFAAHPMQMNWSAALFGLLGNLAFPLVFLGTLLLSSSSVNNPGGGPNLPFGLGRSKAKFQMEPNTGVTFNDVAGIDEAKKDFQEVVEFLKTPEKFAAIGATIPKGVLLIGPPGTGKTLLAKAIAGEAGVPFFSLSGSEFIEMFVGVGASRVRDLFNKAKANSPCLVFIDEIDAVGRQRGTGIGGGNDEREQTLNQLLTEMDGFTGNTGVIVIAATNRPEILDSALLRPGRFDRQVTVGLPDIRGREEILKVHSDNKRLDKDVSLSVIAMRTPGFSGADLANLMNEAAILAGRRSKDKITMKEIDDSIDRIVAGMEGTKMTDGKSKILVAYHEVGHAVCATLTPGHDPVQKVTLIPRGQARGLTWFIPIEDSDLISKQQLFARVVGGLGGRAAEEVIFGEPEITTGAAGDLQQVTQIARQMVTKFGMSEIGPWALTDPAVQSSDVVLRMLARNSMSEKLAEDIDSSVKKITETAYEIAKNHIRNNREAIDKLVEVLLEKETLTGDEFRAILSEFVDESVIKVDRTPVLIALPSIMSNRNFISKKHQCLVFLTLCSSIKHVSQIQAQIVISNLHQDSFLLTELVRFSSLSPFKNLSYAHSLLMNSLNSTPSTWNMLIRGYSSSNSPQNAIWVLKEMRKRGLKRNKLTYPFVLKACSEAEALEEGRQVHGEIVKHGLDDDVYVDNNLVHFYGCCKKIMDAKKVFDEMCERTVVSWNVVITTCVENFCIEDALGYFVKMRDCGFDTDETTMVIMLSTCAELGFLSFGRLFHMQVIQRGLVLNFQLGTALVDMYAKSGDVLYASRVFERMKEKNVWTWSAMILGFAQHGYAKEALQLFKEMKKSSCIRPNYVTFLGVLCACSHVGLVDDGFRYFHEMEYVHGIKPMMVHYGAMVDILGRAGHLKEAYTFTNNMPIEPDPVLWRTLLSACSVHNVNGSDEVGDEVRKRLLELEPRRSGNLVMVANMYAESGMWDRAANVRRFMRDGGLKKMAGESCLELNGSIYRFFS</sequence>
<evidence type="ECO:0000256" key="5">
    <source>
        <dbReference type="ARBA" id="ARBA00022640"/>
    </source>
</evidence>
<dbReference type="Proteomes" id="UP000593578">
    <property type="component" value="Unassembled WGS sequence"/>
</dbReference>
<dbReference type="InterPro" id="IPR000642">
    <property type="entry name" value="Peptidase_M41"/>
</dbReference>
<feature type="domain" description="AAA+ ATPase" evidence="22">
    <location>
        <begin position="245"/>
        <end position="384"/>
    </location>
</feature>
<proteinExistence type="inferred from homology"/>
<dbReference type="InterPro" id="IPR005936">
    <property type="entry name" value="FtsH"/>
</dbReference>
<keyword evidence="16" id="KW-0482">Metalloprotease</keyword>
<dbReference type="Pfam" id="PF13041">
    <property type="entry name" value="PPR_2"/>
    <property type="match status" value="2"/>
</dbReference>
<keyword evidence="12" id="KW-0862">Zinc</keyword>
<organism evidence="23 24">
    <name type="scientific">Gossypium raimondii</name>
    <name type="common">Peruvian cotton</name>
    <name type="synonym">Gossypium klotzschianum subsp. raimondii</name>
    <dbReference type="NCBI Taxonomy" id="29730"/>
    <lineage>
        <taxon>Eukaryota</taxon>
        <taxon>Viridiplantae</taxon>
        <taxon>Streptophyta</taxon>
        <taxon>Embryophyta</taxon>
        <taxon>Tracheophyta</taxon>
        <taxon>Spermatophyta</taxon>
        <taxon>Magnoliopsida</taxon>
        <taxon>eudicotyledons</taxon>
        <taxon>Gunneridae</taxon>
        <taxon>Pentapetalae</taxon>
        <taxon>rosids</taxon>
        <taxon>malvids</taxon>
        <taxon>Malvales</taxon>
        <taxon>Malvaceae</taxon>
        <taxon>Malvoideae</taxon>
        <taxon>Gossypium</taxon>
    </lineage>
</organism>
<reference evidence="23 24" key="1">
    <citation type="journal article" date="2019" name="Genome Biol. Evol.">
        <title>Insights into the evolution of the New World diploid cottons (Gossypium, subgenus Houzingenia) based on genome sequencing.</title>
        <authorList>
            <person name="Grover C.E."/>
            <person name="Arick M.A. 2nd"/>
            <person name="Thrash A."/>
            <person name="Conover J.L."/>
            <person name="Sanders W.S."/>
            <person name="Peterson D.G."/>
            <person name="Frelichowski J.E."/>
            <person name="Scheffler J.A."/>
            <person name="Scheffler B.E."/>
            <person name="Wendel J.F."/>
        </authorList>
    </citation>
    <scope>NUCLEOTIDE SEQUENCE [LARGE SCALE GENOMIC DNA]</scope>
    <source>
        <strain evidence="23">8</strain>
        <tissue evidence="23">Leaf</tissue>
    </source>
</reference>
<evidence type="ECO:0000256" key="6">
    <source>
        <dbReference type="ARBA" id="ARBA00022670"/>
    </source>
</evidence>
<dbReference type="InterPro" id="IPR037219">
    <property type="entry name" value="Peptidase_M41-like"/>
</dbReference>
<dbReference type="InterPro" id="IPR003959">
    <property type="entry name" value="ATPase_AAA_core"/>
</dbReference>
<keyword evidence="4" id="KW-0150">Chloroplast</keyword>
<comment type="subcellular location">
    <subcellularLocation>
        <location evidence="19">Plastid</location>
        <location evidence="19">Chloroplast thylakoid membrane</location>
        <topology evidence="19">Single-pass membrane protein</topology>
        <orientation evidence="19">Stromal side</orientation>
    </subcellularLocation>
</comment>
<evidence type="ECO:0000256" key="12">
    <source>
        <dbReference type="ARBA" id="ARBA00022833"/>
    </source>
</evidence>
<protein>
    <recommendedName>
        <fullName evidence="22">AAA+ ATPase domain-containing protein</fullName>
    </recommendedName>
</protein>
<dbReference type="FunFam" id="1.25.40.10:FF:000470">
    <property type="entry name" value="Pentatricopeptide repeat-containing protein At5g66520"/>
    <property type="match status" value="1"/>
</dbReference>
<comment type="similarity">
    <text evidence="3">In the N-terminal section; belongs to the AAA ATPase family.</text>
</comment>
<evidence type="ECO:0000256" key="13">
    <source>
        <dbReference type="ARBA" id="ARBA00022840"/>
    </source>
</evidence>
<dbReference type="GO" id="GO:0004176">
    <property type="term" value="F:ATP-dependent peptidase activity"/>
    <property type="evidence" value="ECO:0007669"/>
    <property type="project" value="InterPro"/>
</dbReference>
<dbReference type="PROSITE" id="PS00674">
    <property type="entry name" value="AAA"/>
    <property type="match status" value="1"/>
</dbReference>
<dbReference type="FunFam" id="1.25.40.10:FF:002158">
    <property type="entry name" value="Pentatricopeptide repeat-containing protein"/>
    <property type="match status" value="1"/>
</dbReference>
<dbReference type="Gene3D" id="1.20.58.760">
    <property type="entry name" value="Peptidase M41"/>
    <property type="match status" value="1"/>
</dbReference>
<feature type="non-terminal residue" evidence="23">
    <location>
        <position position="1145"/>
    </location>
</feature>